<dbReference type="PROSITE" id="PS50887">
    <property type="entry name" value="GGDEF"/>
    <property type="match status" value="1"/>
</dbReference>
<dbReference type="Proteomes" id="UP000250928">
    <property type="component" value="Unassembled WGS sequence"/>
</dbReference>
<dbReference type="InterPro" id="IPR000160">
    <property type="entry name" value="GGDEF_dom"/>
</dbReference>
<name>A0A6N4DN66_9GAMM</name>
<dbReference type="Gene3D" id="3.30.450.20">
    <property type="entry name" value="PAS domain"/>
    <property type="match status" value="1"/>
</dbReference>
<dbReference type="SUPFAM" id="SSF55073">
    <property type="entry name" value="Nucleotide cyclase"/>
    <property type="match status" value="1"/>
</dbReference>
<dbReference type="NCBIfam" id="TIGR00254">
    <property type="entry name" value="GGDEF"/>
    <property type="match status" value="1"/>
</dbReference>
<dbReference type="InterPro" id="IPR052155">
    <property type="entry name" value="Biofilm_reg_signaling"/>
</dbReference>
<dbReference type="Pfam" id="PF00563">
    <property type="entry name" value="EAL"/>
    <property type="match status" value="1"/>
</dbReference>
<dbReference type="InterPro" id="IPR035919">
    <property type="entry name" value="EAL_sf"/>
</dbReference>
<dbReference type="CDD" id="cd01949">
    <property type="entry name" value="GGDEF"/>
    <property type="match status" value="1"/>
</dbReference>
<dbReference type="SUPFAM" id="SSF141868">
    <property type="entry name" value="EAL domain-like"/>
    <property type="match status" value="1"/>
</dbReference>
<organism evidence="4 5">
    <name type="scientific">Candidatus Sedimenticola endophacoides</name>
    <dbReference type="NCBI Taxonomy" id="2548426"/>
    <lineage>
        <taxon>Bacteria</taxon>
        <taxon>Pseudomonadati</taxon>
        <taxon>Pseudomonadota</taxon>
        <taxon>Gammaproteobacteria</taxon>
        <taxon>Chromatiales</taxon>
        <taxon>Sedimenticolaceae</taxon>
        <taxon>Sedimenticola</taxon>
    </lineage>
</organism>
<evidence type="ECO:0000256" key="1">
    <source>
        <dbReference type="ARBA" id="ARBA00001946"/>
    </source>
</evidence>
<comment type="caution">
    <text evidence="4">The sequence shown here is derived from an EMBL/GenBank/DDBJ whole genome shotgun (WGS) entry which is preliminary data.</text>
</comment>
<feature type="domain" description="GGDEF" evidence="3">
    <location>
        <begin position="195"/>
        <end position="333"/>
    </location>
</feature>
<dbReference type="PANTHER" id="PTHR44757:SF2">
    <property type="entry name" value="BIOFILM ARCHITECTURE MAINTENANCE PROTEIN MBAA"/>
    <property type="match status" value="1"/>
</dbReference>
<dbReference type="EMBL" id="PQCO01000308">
    <property type="protein sequence ID" value="PUD98397.1"/>
    <property type="molecule type" value="Genomic_DNA"/>
</dbReference>
<comment type="cofactor">
    <cofactor evidence="1">
        <name>Mg(2+)</name>
        <dbReference type="ChEBI" id="CHEBI:18420"/>
    </cofactor>
</comment>
<evidence type="ECO:0000259" key="2">
    <source>
        <dbReference type="PROSITE" id="PS50883"/>
    </source>
</evidence>
<dbReference type="Pfam" id="PF00990">
    <property type="entry name" value="GGDEF"/>
    <property type="match status" value="1"/>
</dbReference>
<dbReference type="CDD" id="cd01948">
    <property type="entry name" value="EAL"/>
    <property type="match status" value="1"/>
</dbReference>
<dbReference type="SMART" id="SM00052">
    <property type="entry name" value="EAL"/>
    <property type="match status" value="1"/>
</dbReference>
<dbReference type="AlphaFoldDB" id="A0A6N4DN66"/>
<dbReference type="PROSITE" id="PS50883">
    <property type="entry name" value="EAL"/>
    <property type="match status" value="1"/>
</dbReference>
<dbReference type="Pfam" id="PF12860">
    <property type="entry name" value="PAS_7"/>
    <property type="match status" value="1"/>
</dbReference>
<dbReference type="FunFam" id="3.30.70.270:FF:000001">
    <property type="entry name" value="Diguanylate cyclase domain protein"/>
    <property type="match status" value="1"/>
</dbReference>
<feature type="domain" description="EAL" evidence="2">
    <location>
        <begin position="342"/>
        <end position="597"/>
    </location>
</feature>
<dbReference type="Gene3D" id="3.30.70.270">
    <property type="match status" value="1"/>
</dbReference>
<dbReference type="InterPro" id="IPR029787">
    <property type="entry name" value="Nucleotide_cyclase"/>
</dbReference>
<accession>A0A6N4DN66</accession>
<sequence>MSQGRDDDREPGLNASVAALGRRLGRLDELLGAHERTFSLLRTTLDSTGDGILVEDREGRVVACNRPLLSMWEVPEALARTRDYPRILMHGMRRIRQPRAVMGRVRELRRRPGEVSEDLVELRDGRVLERHSFPQTLHGEVIGRVWSFRDVTARKGAEEFIRHQASYDMLTDLPNRRLLLERLRQVMARCRRHGCLSGLLFLDLDNFKAVNDTLGHPVGDTLLRQLASRLRGCLRREDTAARLGGDEFVLLISEFEAGQEQAMERLRSVAEKVRQVLASAYRIEGHILHMTASIGAVLFPLGQESADDLLMQADSAMYRAKQEGRDGVRFYLPAMGEAARRDLALQNRLHEALKRGELELFWQPQSGRERRVIGFEGLLRWKHPEEGVLEAREFIPLAERTGLIRPIGDWVLDQACRFLARLGAQYPQAGPLHVSINIAPRELRQEAFARRLAARLEAHDANPALLTLEVREECLLGDLDEAGARLRRLKEIGVRIAVDAFGVGVCSLIRLKRLPVDLLKIDPSLVAELARDQETLSIVDAILVMAAKLHLEVVAGGVESEGQFKCLDSRRCGGFQGHLLAPPLSEPTCLEWLRAGLGGDRPGAGRQGAFENF</sequence>
<dbReference type="InterPro" id="IPR043128">
    <property type="entry name" value="Rev_trsase/Diguanyl_cyclase"/>
</dbReference>
<dbReference type="SMART" id="SM00267">
    <property type="entry name" value="GGDEF"/>
    <property type="match status" value="1"/>
</dbReference>
<dbReference type="PANTHER" id="PTHR44757">
    <property type="entry name" value="DIGUANYLATE CYCLASE DGCP"/>
    <property type="match status" value="1"/>
</dbReference>
<dbReference type="Gene3D" id="3.20.20.450">
    <property type="entry name" value="EAL domain"/>
    <property type="match status" value="1"/>
</dbReference>
<evidence type="ECO:0000259" key="3">
    <source>
        <dbReference type="PROSITE" id="PS50887"/>
    </source>
</evidence>
<protein>
    <submittedName>
        <fullName evidence="4">Diguanylate cyclase</fullName>
    </submittedName>
</protein>
<dbReference type="SUPFAM" id="SSF55785">
    <property type="entry name" value="PYP-like sensor domain (PAS domain)"/>
    <property type="match status" value="1"/>
</dbReference>
<gene>
    <name evidence="4" type="ORF">C3L24_12870</name>
</gene>
<dbReference type="InterPro" id="IPR035965">
    <property type="entry name" value="PAS-like_dom_sf"/>
</dbReference>
<reference evidence="4 5" key="1">
    <citation type="submission" date="2018-01" db="EMBL/GenBank/DDBJ databases">
        <title>Novel co-symbiosis in the lucinid bivalve Phacoides pectinatus.</title>
        <authorList>
            <person name="Lim S.J."/>
            <person name="Davis B.G."/>
            <person name="Gill D.E."/>
            <person name="Engel A.S."/>
            <person name="Anderson L.C."/>
            <person name="Campbell B.J."/>
        </authorList>
    </citation>
    <scope>NUCLEOTIDE SEQUENCE [LARGE SCALE GENOMIC DNA]</scope>
    <source>
        <strain evidence="4">N3_P5</strain>
    </source>
</reference>
<evidence type="ECO:0000313" key="4">
    <source>
        <dbReference type="EMBL" id="PUD98397.1"/>
    </source>
</evidence>
<dbReference type="InterPro" id="IPR001633">
    <property type="entry name" value="EAL_dom"/>
</dbReference>
<proteinExistence type="predicted"/>
<dbReference type="GO" id="GO:0003824">
    <property type="term" value="F:catalytic activity"/>
    <property type="evidence" value="ECO:0007669"/>
    <property type="project" value="UniProtKB-ARBA"/>
</dbReference>
<evidence type="ECO:0000313" key="5">
    <source>
        <dbReference type="Proteomes" id="UP000250928"/>
    </source>
</evidence>